<comment type="caution">
    <text evidence="2">The sequence shown here is derived from an EMBL/GenBank/DDBJ whole genome shotgun (WGS) entry which is preliminary data.</text>
</comment>
<protein>
    <recommendedName>
        <fullName evidence="1">Dynein light chain</fullName>
    </recommendedName>
</protein>
<evidence type="ECO:0000313" key="3">
    <source>
        <dbReference type="Proteomes" id="UP001651158"/>
    </source>
</evidence>
<keyword evidence="1" id="KW-0206">Cytoskeleton</keyword>
<dbReference type="PANTHER" id="PTHR11886">
    <property type="entry name" value="DYNEIN LIGHT CHAIN"/>
    <property type="match status" value="1"/>
</dbReference>
<dbReference type="SUPFAM" id="SSF54648">
    <property type="entry name" value="DLC"/>
    <property type="match status" value="1"/>
</dbReference>
<dbReference type="Proteomes" id="UP001651158">
    <property type="component" value="Unassembled WGS sequence"/>
</dbReference>
<gene>
    <name evidence="2" type="ORF">TcWFU_006765</name>
</gene>
<accession>A0ABR4QEF0</accession>
<proteinExistence type="inferred from homology"/>
<evidence type="ECO:0000256" key="1">
    <source>
        <dbReference type="RuleBase" id="RU365010"/>
    </source>
</evidence>
<dbReference type="Pfam" id="PF01221">
    <property type="entry name" value="Dynein_light"/>
    <property type="match status" value="1"/>
</dbReference>
<dbReference type="SMART" id="SM01375">
    <property type="entry name" value="Dynein_light"/>
    <property type="match status" value="1"/>
</dbReference>
<comment type="subcellular location">
    <subcellularLocation>
        <location evidence="1">Cytoplasm</location>
        <location evidence="1">Cytoskeleton</location>
    </subcellularLocation>
</comment>
<evidence type="ECO:0000313" key="2">
    <source>
        <dbReference type="EMBL" id="KAL5107906.1"/>
    </source>
</evidence>
<comment type="similarity">
    <text evidence="1">Belongs to the dynein light chain family.</text>
</comment>
<keyword evidence="3" id="KW-1185">Reference proteome</keyword>
<dbReference type="Gene3D" id="3.30.740.10">
    <property type="entry name" value="Protein Inhibitor Of Neuronal Nitric Oxide Synthase"/>
    <property type="match status" value="1"/>
</dbReference>
<dbReference type="InterPro" id="IPR001372">
    <property type="entry name" value="Dynein_light_chain_typ-1/2"/>
</dbReference>
<keyword evidence="1" id="KW-0505">Motor protein</keyword>
<keyword evidence="1" id="KW-0243">Dynein</keyword>
<keyword evidence="1" id="KW-0963">Cytoplasm</keyword>
<dbReference type="InterPro" id="IPR037177">
    <property type="entry name" value="DLC_sf"/>
</dbReference>
<sequence length="77" mass="8849">MSDSMQQMAAEVSADASVRYNTLVAISKFIKETFENQYGNTWQCVVGKDFASYISYHDDDFIMFRLEDLSVLLFRCG</sequence>
<organism evidence="2 3">
    <name type="scientific">Taenia crassiceps</name>
    <dbReference type="NCBI Taxonomy" id="6207"/>
    <lineage>
        <taxon>Eukaryota</taxon>
        <taxon>Metazoa</taxon>
        <taxon>Spiralia</taxon>
        <taxon>Lophotrochozoa</taxon>
        <taxon>Platyhelminthes</taxon>
        <taxon>Cestoda</taxon>
        <taxon>Eucestoda</taxon>
        <taxon>Cyclophyllidea</taxon>
        <taxon>Taeniidae</taxon>
        <taxon>Taenia</taxon>
    </lineage>
</organism>
<dbReference type="PANTHER" id="PTHR11886:SF35">
    <property type="entry name" value="DYNEIN LIGHT CHAIN"/>
    <property type="match status" value="1"/>
</dbReference>
<dbReference type="EMBL" id="JAKROA010000004">
    <property type="protein sequence ID" value="KAL5107906.1"/>
    <property type="molecule type" value="Genomic_DNA"/>
</dbReference>
<reference evidence="2 3" key="1">
    <citation type="journal article" date="2022" name="Front. Cell. Infect. Microbiol.">
        <title>The Genomes of Two Strains of Taenia crassiceps the Animal Model for the Study of Human Cysticercosis.</title>
        <authorList>
            <person name="Bobes R.J."/>
            <person name="Estrada K."/>
            <person name="Rios-Valencia D.G."/>
            <person name="Calderon-Gallegos A."/>
            <person name="de la Torre P."/>
            <person name="Carrero J.C."/>
            <person name="Sanchez-Flores A."/>
            <person name="Laclette J.P."/>
        </authorList>
    </citation>
    <scope>NUCLEOTIDE SEQUENCE [LARGE SCALE GENOMIC DNA]</scope>
    <source>
        <strain evidence="2">WFUcys</strain>
    </source>
</reference>
<name>A0ABR4QEF0_9CEST</name>
<keyword evidence="1" id="KW-0493">Microtubule</keyword>